<evidence type="ECO:0000313" key="2">
    <source>
        <dbReference type="EMBL" id="MUM77332.1"/>
    </source>
</evidence>
<feature type="signal peptide" evidence="1">
    <location>
        <begin position="1"/>
        <end position="34"/>
    </location>
</feature>
<proteinExistence type="predicted"/>
<reference evidence="2 3" key="1">
    <citation type="submission" date="2019-11" db="EMBL/GenBank/DDBJ databases">
        <title>Pseudodesulfovibrio alkaliphilus, sp. nov., an alkaliphilic sulfate-reducing bacteria from mud volcano of Taman peninsula, Russia.</title>
        <authorList>
            <person name="Frolova A."/>
            <person name="Merkel A.Y."/>
            <person name="Slobodkin A.I."/>
        </authorList>
    </citation>
    <scope>NUCLEOTIDE SEQUENCE [LARGE SCALE GENOMIC DNA]</scope>
    <source>
        <strain evidence="2 3">F-1</strain>
    </source>
</reference>
<sequence>MKNTHAVSAPARFRLPLALVLVLAAFLAAGPAWAQAISLRAPSLANVSGVLTARFGVGVLEPVVLKGELEDGAQLALRCSVSLRTARDYWFDGHLASATFVSTLSRDALSGEFVMALPGRAAPLRGKDIQALLLEGWGVLEVGLGPWDMLERGRKYRLSLDAFMADADAPEGLSRFIYFWSLDAGAGTSFQLDFTY</sequence>
<gene>
    <name evidence="2" type="ORF">GKC30_06780</name>
</gene>
<protein>
    <submittedName>
        <fullName evidence="2">DUF4390 domain-containing protein</fullName>
    </submittedName>
</protein>
<comment type="caution">
    <text evidence="2">The sequence shown here is derived from an EMBL/GenBank/DDBJ whole genome shotgun (WGS) entry which is preliminary data.</text>
</comment>
<keyword evidence="1" id="KW-0732">Signal</keyword>
<dbReference type="Pfam" id="PF14334">
    <property type="entry name" value="DUF4390"/>
    <property type="match status" value="1"/>
</dbReference>
<accession>A0A7K1KN73</accession>
<evidence type="ECO:0000256" key="1">
    <source>
        <dbReference type="SAM" id="SignalP"/>
    </source>
</evidence>
<evidence type="ECO:0000313" key="3">
    <source>
        <dbReference type="Proteomes" id="UP000461162"/>
    </source>
</evidence>
<dbReference type="RefSeq" id="WP_155933363.1">
    <property type="nucleotide sequence ID" value="NZ_WODC01000003.1"/>
</dbReference>
<organism evidence="2 3">
    <name type="scientific">Pseudodesulfovibrio alkaliphilus</name>
    <dbReference type="NCBI Taxonomy" id="2661613"/>
    <lineage>
        <taxon>Bacteria</taxon>
        <taxon>Pseudomonadati</taxon>
        <taxon>Thermodesulfobacteriota</taxon>
        <taxon>Desulfovibrionia</taxon>
        <taxon>Desulfovibrionales</taxon>
        <taxon>Desulfovibrionaceae</taxon>
    </lineage>
</organism>
<keyword evidence="3" id="KW-1185">Reference proteome</keyword>
<dbReference type="AlphaFoldDB" id="A0A7K1KN73"/>
<name>A0A7K1KN73_9BACT</name>
<dbReference type="EMBL" id="WODC01000003">
    <property type="protein sequence ID" value="MUM77332.1"/>
    <property type="molecule type" value="Genomic_DNA"/>
</dbReference>
<dbReference type="Proteomes" id="UP000461162">
    <property type="component" value="Unassembled WGS sequence"/>
</dbReference>
<feature type="chain" id="PRO_5029916643" evidence="1">
    <location>
        <begin position="35"/>
        <end position="196"/>
    </location>
</feature>
<dbReference type="InterPro" id="IPR025500">
    <property type="entry name" value="DUF4390"/>
</dbReference>